<dbReference type="SUPFAM" id="SSF49464">
    <property type="entry name" value="Carboxypeptidase regulatory domain-like"/>
    <property type="match status" value="1"/>
</dbReference>
<organism evidence="3 4">
    <name type="scientific">Polaribacter aquimarinus</name>
    <dbReference type="NCBI Taxonomy" id="2100726"/>
    <lineage>
        <taxon>Bacteria</taxon>
        <taxon>Pseudomonadati</taxon>
        <taxon>Bacteroidota</taxon>
        <taxon>Flavobacteriia</taxon>
        <taxon>Flavobacteriales</taxon>
        <taxon>Flavobacteriaceae</taxon>
    </lineage>
</organism>
<comment type="caution">
    <text evidence="3">The sequence shown here is derived from an EMBL/GenBank/DDBJ whole genome shotgun (WGS) entry which is preliminary data.</text>
</comment>
<reference evidence="3 4" key="1">
    <citation type="submission" date="2018-05" db="EMBL/GenBank/DDBJ databases">
        <title>Polaribacter aquimarinus sp. nov., isolated from sediment in a sediment of sea.</title>
        <authorList>
            <person name="Lu D."/>
        </authorList>
    </citation>
    <scope>NUCLEOTIDE SEQUENCE [LARGE SCALE GENOMIC DNA]</scope>
    <source>
        <strain evidence="3 4">ZY113</strain>
    </source>
</reference>
<dbReference type="PANTHER" id="PTHR45632:SF3">
    <property type="entry name" value="KELCH-LIKE PROTEIN 32"/>
    <property type="match status" value="1"/>
</dbReference>
<dbReference type="Gene3D" id="2.120.10.80">
    <property type="entry name" value="Kelch-type beta propeller"/>
    <property type="match status" value="1"/>
</dbReference>
<name>A0A2U2JC45_9FLAO</name>
<dbReference type="OrthoDB" id="996574at2"/>
<evidence type="ECO:0000256" key="2">
    <source>
        <dbReference type="ARBA" id="ARBA00022737"/>
    </source>
</evidence>
<dbReference type="Proteomes" id="UP000245670">
    <property type="component" value="Unassembled WGS sequence"/>
</dbReference>
<dbReference type="Pfam" id="PF24681">
    <property type="entry name" value="Kelch_KLHDC2_KLHL20_DRC7"/>
    <property type="match status" value="1"/>
</dbReference>
<evidence type="ECO:0008006" key="5">
    <source>
        <dbReference type="Google" id="ProtNLM"/>
    </source>
</evidence>
<evidence type="ECO:0000256" key="1">
    <source>
        <dbReference type="ARBA" id="ARBA00022441"/>
    </source>
</evidence>
<keyword evidence="4" id="KW-1185">Reference proteome</keyword>
<dbReference type="InterPro" id="IPR015915">
    <property type="entry name" value="Kelch-typ_b-propeller"/>
</dbReference>
<dbReference type="PANTHER" id="PTHR45632">
    <property type="entry name" value="LD33804P"/>
    <property type="match status" value="1"/>
</dbReference>
<accession>A0A2U2JC45</accession>
<dbReference type="AlphaFoldDB" id="A0A2U2JC45"/>
<dbReference type="EMBL" id="QFFG01000002">
    <property type="protein sequence ID" value="PWG05910.1"/>
    <property type="molecule type" value="Genomic_DNA"/>
</dbReference>
<dbReference type="InterPro" id="IPR008969">
    <property type="entry name" value="CarboxyPept-like_regulatory"/>
</dbReference>
<sequence length="446" mass="52024">MKYIFSTFFFFLFLKGFSQKVTGVVLDFKTKQPIEKAHIFLPNKIIYSNEKGNFLINLKTLENVNFTISHINYQTTKFTFKKTDSVAVFYLMEKQEFLDGVEITSNNTLQKNLKYKVLRNLPVATYSFASIIKNGNIYVFGGDASSKVEKNKQGLAAIQFSNQQEIMRFLRQPKPISFNAFKSDIQIYNIDNKNWSLVKEKMTKRAYHKAIYYKNEVYILGGKKLSKKKTLELLVNEIEIVSLNDFTLKKDKTNPHPSVDFDAVLYDDKIIVFGGSTKKRKNGNKVYSDEVHMYDLKTGYWYLLTRMSKGKEVSGIVFNDKLYFFGGFYKKALTEIESFNLKTGKWKIEGNLFAPLRKPTLTKDNEFIYLQESDKILRFNPKTKILQEYSIDLNLEGTKLHFYNEILYIVGGYQVEDYRKFPSNKLYSLNISEFLKTQPTNSKNLK</sequence>
<keyword evidence="2" id="KW-0677">Repeat</keyword>
<dbReference type="SUPFAM" id="SSF117281">
    <property type="entry name" value="Kelch motif"/>
    <property type="match status" value="1"/>
</dbReference>
<gene>
    <name evidence="3" type="ORF">DIS07_05570</name>
</gene>
<dbReference type="RefSeq" id="WP_109404242.1">
    <property type="nucleotide sequence ID" value="NZ_QFFG01000002.1"/>
</dbReference>
<evidence type="ECO:0000313" key="4">
    <source>
        <dbReference type="Proteomes" id="UP000245670"/>
    </source>
</evidence>
<protein>
    <recommendedName>
        <fullName evidence="5">Galactose oxidase</fullName>
    </recommendedName>
</protein>
<evidence type="ECO:0000313" key="3">
    <source>
        <dbReference type="EMBL" id="PWG05910.1"/>
    </source>
</evidence>
<proteinExistence type="predicted"/>
<keyword evidence="1" id="KW-0880">Kelch repeat</keyword>